<evidence type="ECO:0000313" key="4">
    <source>
        <dbReference type="Proteomes" id="UP000443090"/>
    </source>
</evidence>
<evidence type="ECO:0000256" key="1">
    <source>
        <dbReference type="ARBA" id="ARBA00022723"/>
    </source>
</evidence>
<dbReference type="AlphaFoldDB" id="A0A8H8RSK4"/>
<organism evidence="3 4">
    <name type="scientific">Lachnellula occidentalis</name>
    <dbReference type="NCBI Taxonomy" id="215460"/>
    <lineage>
        <taxon>Eukaryota</taxon>
        <taxon>Fungi</taxon>
        <taxon>Dikarya</taxon>
        <taxon>Ascomycota</taxon>
        <taxon>Pezizomycotina</taxon>
        <taxon>Leotiomycetes</taxon>
        <taxon>Helotiales</taxon>
        <taxon>Lachnaceae</taxon>
        <taxon>Lachnellula</taxon>
    </lineage>
</organism>
<dbReference type="Gene3D" id="3.10.180.10">
    <property type="entry name" value="2,3-Dihydroxybiphenyl 1,2-Dioxygenase, domain 1"/>
    <property type="match status" value="2"/>
</dbReference>
<dbReference type="InterPro" id="IPR037523">
    <property type="entry name" value="VOC_core"/>
</dbReference>
<dbReference type="GO" id="GO:0046491">
    <property type="term" value="P:L-methylmalonyl-CoA metabolic process"/>
    <property type="evidence" value="ECO:0007669"/>
    <property type="project" value="TreeGrafter"/>
</dbReference>
<keyword evidence="4" id="KW-1185">Reference proteome</keyword>
<reference evidence="3 4" key="1">
    <citation type="submission" date="2018-05" db="EMBL/GenBank/DDBJ databases">
        <title>Genome sequencing and assembly of the regulated plant pathogen Lachnellula willkommii and related sister species for the development of diagnostic species identification markers.</title>
        <authorList>
            <person name="Giroux E."/>
            <person name="Bilodeau G."/>
        </authorList>
    </citation>
    <scope>NUCLEOTIDE SEQUENCE [LARGE SCALE GENOMIC DNA]</scope>
    <source>
        <strain evidence="3 4">CBS 160.35</strain>
    </source>
</reference>
<evidence type="ECO:0000259" key="2">
    <source>
        <dbReference type="PROSITE" id="PS51819"/>
    </source>
</evidence>
<dbReference type="GO" id="GO:0046872">
    <property type="term" value="F:metal ion binding"/>
    <property type="evidence" value="ECO:0007669"/>
    <property type="project" value="UniProtKB-KW"/>
</dbReference>
<sequence>MVTADQQLRKIQLKRISHVYYTHASSSIAKQKEFLADFGLFECSSPAPSDDKTYYRGYGIDPWVYCLSAGDENKFGGAGFVVESLDDLEYAAKTLPDATSIYELKDSPGGGKGLTFKDPVDGFPMHLVWGQEERKADSDEELSFPRTDFNFVSLSVLSNCCVTSLLYLPHTYYWPAPVHKLGHYGMVVTDFAKTYEFYQSRFNLIASDLLHTPTGHNVTAFNRIDRGPTDLVDHHTFFFFEGPASHVHHASFETHDFDTQVLGHDWLRHKGYEICWGVGRHIMGSQIFDYWFDPSKFILEHYVDGDLMNNKVPTNVGEASLDDLAVWGPDLPETFLT</sequence>
<dbReference type="InterPro" id="IPR004360">
    <property type="entry name" value="Glyas_Fos-R_dOase_dom"/>
</dbReference>
<dbReference type="InterPro" id="IPR029068">
    <property type="entry name" value="Glyas_Bleomycin-R_OHBP_Dase"/>
</dbReference>
<name>A0A8H8RSK4_9HELO</name>
<dbReference type="Pfam" id="PF00903">
    <property type="entry name" value="Glyoxalase"/>
    <property type="match status" value="1"/>
</dbReference>
<feature type="domain" description="VOC" evidence="2">
    <location>
        <begin position="180"/>
        <end position="304"/>
    </location>
</feature>
<dbReference type="FunFam" id="3.10.180.10:FF:000034">
    <property type="entry name" value="Glyoxalase/Bleomycin resistance protein/Dihydroxybiphenyl dioxygenase"/>
    <property type="match status" value="1"/>
</dbReference>
<gene>
    <name evidence="3" type="primary">mcpII_1</name>
    <name evidence="3" type="ORF">LOCC1_G004740</name>
</gene>
<evidence type="ECO:0000313" key="3">
    <source>
        <dbReference type="EMBL" id="TVY40010.1"/>
    </source>
</evidence>
<dbReference type="GO" id="GO:0005739">
    <property type="term" value="C:mitochondrion"/>
    <property type="evidence" value="ECO:0007669"/>
    <property type="project" value="TreeGrafter"/>
</dbReference>
<dbReference type="PANTHER" id="PTHR43048:SF3">
    <property type="entry name" value="METHYLMALONYL-COA EPIMERASE, MITOCHONDRIAL"/>
    <property type="match status" value="1"/>
</dbReference>
<dbReference type="PROSITE" id="PS51819">
    <property type="entry name" value="VOC"/>
    <property type="match status" value="1"/>
</dbReference>
<dbReference type="SUPFAM" id="SSF54593">
    <property type="entry name" value="Glyoxalase/Bleomycin resistance protein/Dihydroxybiphenyl dioxygenase"/>
    <property type="match status" value="1"/>
</dbReference>
<dbReference type="FunFam" id="3.10.180.10:FF:000039">
    <property type="entry name" value="Trihydroxytoluene oxygenase (AFU_orthologue AFUA_8G02470)"/>
    <property type="match status" value="1"/>
</dbReference>
<dbReference type="InterPro" id="IPR051785">
    <property type="entry name" value="MMCE/EMCE_epimerase"/>
</dbReference>
<keyword evidence="1" id="KW-0479">Metal-binding</keyword>
<comment type="caution">
    <text evidence="3">The sequence shown here is derived from an EMBL/GenBank/DDBJ whole genome shotgun (WGS) entry which is preliminary data.</text>
</comment>
<dbReference type="PANTHER" id="PTHR43048">
    <property type="entry name" value="METHYLMALONYL-COA EPIMERASE"/>
    <property type="match status" value="1"/>
</dbReference>
<dbReference type="Proteomes" id="UP000443090">
    <property type="component" value="Unassembled WGS sequence"/>
</dbReference>
<dbReference type="OrthoDB" id="3360610at2759"/>
<protein>
    <submittedName>
        <fullName evidence="3">Metapyrocatechase</fullName>
    </submittedName>
</protein>
<dbReference type="GO" id="GO:0004493">
    <property type="term" value="F:methylmalonyl-CoA epimerase activity"/>
    <property type="evidence" value="ECO:0007669"/>
    <property type="project" value="TreeGrafter"/>
</dbReference>
<dbReference type="EMBL" id="QGMI01000480">
    <property type="protein sequence ID" value="TVY40010.1"/>
    <property type="molecule type" value="Genomic_DNA"/>
</dbReference>
<proteinExistence type="predicted"/>
<accession>A0A8H8RSK4</accession>